<name>A0ABQ4C9M2_9ACTN</name>
<dbReference type="Proteomes" id="UP000624325">
    <property type="component" value="Unassembled WGS sequence"/>
</dbReference>
<organism evidence="3 4">
    <name type="scientific">Asanoa iriomotensis</name>
    <dbReference type="NCBI Taxonomy" id="234613"/>
    <lineage>
        <taxon>Bacteria</taxon>
        <taxon>Bacillati</taxon>
        <taxon>Actinomycetota</taxon>
        <taxon>Actinomycetes</taxon>
        <taxon>Micromonosporales</taxon>
        <taxon>Micromonosporaceae</taxon>
        <taxon>Asanoa</taxon>
    </lineage>
</organism>
<dbReference type="InterPro" id="IPR011576">
    <property type="entry name" value="Pyridox_Oxase_N"/>
</dbReference>
<sequence length="149" mass="16004">MTAELARQIIEANSYLTLGTADADGRPWANPVWFAHDRFTDFVWVSRPGTRHSRNIAVRPDVGIVVFDSTVPIGQGQAVYAEAVAAEIPEASAEAAIALFSARSVAQGGHTWSVADVAGPAQFRLYRARATAHYVLDGRDSRVLVSPGV</sequence>
<dbReference type="InterPro" id="IPR052019">
    <property type="entry name" value="F420H2_bilvrd_red/Heme_oxyg"/>
</dbReference>
<gene>
    <name evidence="3" type="ORF">Air01nite_55750</name>
</gene>
<dbReference type="RefSeq" id="WP_203706311.1">
    <property type="nucleotide sequence ID" value="NZ_BAAALU010000006.1"/>
</dbReference>
<proteinExistence type="predicted"/>
<dbReference type="Gene3D" id="2.30.110.10">
    <property type="entry name" value="Electron Transport, Fmn-binding Protein, Chain A"/>
    <property type="match status" value="1"/>
</dbReference>
<evidence type="ECO:0000256" key="1">
    <source>
        <dbReference type="ARBA" id="ARBA00023002"/>
    </source>
</evidence>
<evidence type="ECO:0000313" key="4">
    <source>
        <dbReference type="Proteomes" id="UP000624325"/>
    </source>
</evidence>
<dbReference type="SUPFAM" id="SSF50475">
    <property type="entry name" value="FMN-binding split barrel"/>
    <property type="match status" value="1"/>
</dbReference>
<dbReference type="EMBL" id="BONC01000048">
    <property type="protein sequence ID" value="GIF59480.1"/>
    <property type="molecule type" value="Genomic_DNA"/>
</dbReference>
<dbReference type="InterPro" id="IPR012349">
    <property type="entry name" value="Split_barrel_FMN-bd"/>
</dbReference>
<protein>
    <recommendedName>
        <fullName evidence="2">Pyridoxamine 5'-phosphate oxidase N-terminal domain-containing protein</fullName>
    </recommendedName>
</protein>
<comment type="caution">
    <text evidence="3">The sequence shown here is derived from an EMBL/GenBank/DDBJ whole genome shotgun (WGS) entry which is preliminary data.</text>
</comment>
<evidence type="ECO:0000259" key="2">
    <source>
        <dbReference type="Pfam" id="PF01243"/>
    </source>
</evidence>
<feature type="domain" description="Pyridoxamine 5'-phosphate oxidase N-terminal" evidence="2">
    <location>
        <begin position="5"/>
        <end position="127"/>
    </location>
</feature>
<reference evidence="3 4" key="1">
    <citation type="submission" date="2021-01" db="EMBL/GenBank/DDBJ databases">
        <title>Whole genome shotgun sequence of Asanoa iriomotensis NBRC 100142.</title>
        <authorList>
            <person name="Komaki H."/>
            <person name="Tamura T."/>
        </authorList>
    </citation>
    <scope>NUCLEOTIDE SEQUENCE [LARGE SCALE GENOMIC DNA]</scope>
    <source>
        <strain evidence="3 4">NBRC 100142</strain>
    </source>
</reference>
<evidence type="ECO:0000313" key="3">
    <source>
        <dbReference type="EMBL" id="GIF59480.1"/>
    </source>
</evidence>
<dbReference type="Pfam" id="PF01243">
    <property type="entry name" value="PNPOx_N"/>
    <property type="match status" value="1"/>
</dbReference>
<keyword evidence="4" id="KW-1185">Reference proteome</keyword>
<dbReference type="PANTHER" id="PTHR35176">
    <property type="entry name" value="HEME OXYGENASE HI_0854-RELATED"/>
    <property type="match status" value="1"/>
</dbReference>
<dbReference type="PANTHER" id="PTHR35176:SF6">
    <property type="entry name" value="HEME OXYGENASE HI_0854-RELATED"/>
    <property type="match status" value="1"/>
</dbReference>
<accession>A0ABQ4C9M2</accession>
<keyword evidence="1" id="KW-0560">Oxidoreductase</keyword>